<evidence type="ECO:0000313" key="7">
    <source>
        <dbReference type="Proteomes" id="UP001146793"/>
    </source>
</evidence>
<keyword evidence="3 5" id="KW-1133">Transmembrane helix</keyword>
<keyword evidence="2 5" id="KW-0812">Transmembrane</keyword>
<evidence type="ECO:0000256" key="1">
    <source>
        <dbReference type="ARBA" id="ARBA00004127"/>
    </source>
</evidence>
<comment type="caution">
    <text evidence="6">The sequence shown here is derived from an EMBL/GenBank/DDBJ whole genome shotgun (WGS) entry which is preliminary data.</text>
</comment>
<dbReference type="AlphaFoldDB" id="A0AAV8A817"/>
<evidence type="ECO:0000256" key="5">
    <source>
        <dbReference type="SAM" id="Phobius"/>
    </source>
</evidence>
<evidence type="ECO:0000313" key="6">
    <source>
        <dbReference type="EMBL" id="KAJ3450421.1"/>
    </source>
</evidence>
<proteinExistence type="predicted"/>
<keyword evidence="4 5" id="KW-0472">Membrane</keyword>
<feature type="transmembrane region" description="Helical" evidence="5">
    <location>
        <begin position="76"/>
        <end position="98"/>
    </location>
</feature>
<gene>
    <name evidence="6" type="ORF">M0812_06597</name>
</gene>
<name>A0AAV8A817_9EUKA</name>
<sequence length="240" mass="28115">MNRLIISTTWSIIVNAVCWYSWYNLYVYNLLNFKYQAQFFTKWSFVIEHIFYIAQSIVQIYHLAFKRKEKIKSSSFYCLLYLVGASTTAIASGIFWGLVLMEPKLIFSNKVRKQPPMFVHHLFHTATLVYSVVELLIAPRLLWKIPGDLSMLFSCLFISCSYGVYNRWKHVTTGKAVYPFIDKFSPTLWVIFFVGTGVLGYIISKFLIVCMRFTKPNEKNEGNEKKDQRMIVNKITKKTN</sequence>
<evidence type="ECO:0000256" key="4">
    <source>
        <dbReference type="ARBA" id="ARBA00023136"/>
    </source>
</evidence>
<feature type="transmembrane region" description="Helical" evidence="5">
    <location>
        <begin position="149"/>
        <end position="168"/>
    </location>
</feature>
<evidence type="ECO:0000256" key="3">
    <source>
        <dbReference type="ARBA" id="ARBA00022989"/>
    </source>
</evidence>
<evidence type="ECO:0000256" key="2">
    <source>
        <dbReference type="ARBA" id="ARBA00022692"/>
    </source>
</evidence>
<organism evidence="6 7">
    <name type="scientific">Anaeramoeba flamelloides</name>
    <dbReference type="NCBI Taxonomy" id="1746091"/>
    <lineage>
        <taxon>Eukaryota</taxon>
        <taxon>Metamonada</taxon>
        <taxon>Anaeramoebidae</taxon>
        <taxon>Anaeramoeba</taxon>
    </lineage>
</organism>
<dbReference type="Proteomes" id="UP001146793">
    <property type="component" value="Unassembled WGS sequence"/>
</dbReference>
<reference evidence="6" key="1">
    <citation type="submission" date="2022-08" db="EMBL/GenBank/DDBJ databases">
        <title>Novel sulphate-reducing endosymbionts in the free-living metamonad Anaeramoeba.</title>
        <authorList>
            <person name="Jerlstrom-Hultqvist J."/>
            <person name="Cepicka I."/>
            <person name="Gallot-Lavallee L."/>
            <person name="Salas-Leiva D."/>
            <person name="Curtis B.A."/>
            <person name="Zahonova K."/>
            <person name="Pipaliya S."/>
            <person name="Dacks J."/>
            <person name="Roger A.J."/>
        </authorList>
    </citation>
    <scope>NUCLEOTIDE SEQUENCE</scope>
    <source>
        <strain evidence="6">Busselton2</strain>
    </source>
</reference>
<dbReference type="InterPro" id="IPR006838">
    <property type="entry name" value="ADTRP_AIG1"/>
</dbReference>
<dbReference type="PANTHER" id="PTHR10989:SF16">
    <property type="entry name" value="AT02829P-RELATED"/>
    <property type="match status" value="1"/>
</dbReference>
<comment type="subcellular location">
    <subcellularLocation>
        <location evidence="1">Endomembrane system</location>
        <topology evidence="1">Multi-pass membrane protein</topology>
    </subcellularLocation>
</comment>
<feature type="transmembrane region" description="Helical" evidence="5">
    <location>
        <begin position="12"/>
        <end position="31"/>
    </location>
</feature>
<feature type="transmembrane region" description="Helical" evidence="5">
    <location>
        <begin position="43"/>
        <end position="64"/>
    </location>
</feature>
<dbReference type="PANTHER" id="PTHR10989">
    <property type="entry name" value="ANDROGEN-INDUCED PROTEIN 1-RELATED"/>
    <property type="match status" value="1"/>
</dbReference>
<feature type="transmembrane region" description="Helical" evidence="5">
    <location>
        <begin position="188"/>
        <end position="210"/>
    </location>
</feature>
<dbReference type="GO" id="GO:0012505">
    <property type="term" value="C:endomembrane system"/>
    <property type="evidence" value="ECO:0007669"/>
    <property type="project" value="UniProtKB-SubCell"/>
</dbReference>
<protein>
    <submittedName>
        <fullName evidence="6">Androgen-induced protein 1-related</fullName>
    </submittedName>
</protein>
<dbReference type="Pfam" id="PF04750">
    <property type="entry name" value="Far-17a_AIG1"/>
    <property type="match status" value="1"/>
</dbReference>
<dbReference type="GO" id="GO:0016020">
    <property type="term" value="C:membrane"/>
    <property type="evidence" value="ECO:0007669"/>
    <property type="project" value="InterPro"/>
</dbReference>
<feature type="transmembrane region" description="Helical" evidence="5">
    <location>
        <begin position="118"/>
        <end position="137"/>
    </location>
</feature>
<dbReference type="EMBL" id="JANTQA010000012">
    <property type="protein sequence ID" value="KAJ3450421.1"/>
    <property type="molecule type" value="Genomic_DNA"/>
</dbReference>
<accession>A0AAV8A817</accession>